<evidence type="ECO:0000313" key="3">
    <source>
        <dbReference type="Proteomes" id="UP000199345"/>
    </source>
</evidence>
<dbReference type="InterPro" id="IPR007712">
    <property type="entry name" value="RelE/ParE_toxin"/>
</dbReference>
<proteinExistence type="predicted"/>
<organism evidence="2 3">
    <name type="scientific">Nitrosomonas marina</name>
    <dbReference type="NCBI Taxonomy" id="917"/>
    <lineage>
        <taxon>Bacteria</taxon>
        <taxon>Pseudomonadati</taxon>
        <taxon>Pseudomonadota</taxon>
        <taxon>Betaproteobacteria</taxon>
        <taxon>Nitrosomonadales</taxon>
        <taxon>Nitrosomonadaceae</taxon>
        <taxon>Nitrosomonas</taxon>
    </lineage>
</organism>
<gene>
    <name evidence="2" type="ORF">SAMN05216326_11950</name>
</gene>
<sequence length="50" mass="6181">MTFTVKITPRAQQELKNIGRYTLQKWGKKKRDSYLRNLDRRFRWLAENPK</sequence>
<accession>A0A1I0DCG7</accession>
<dbReference type="Gene3D" id="3.30.2310.20">
    <property type="entry name" value="RelE-like"/>
    <property type="match status" value="1"/>
</dbReference>
<reference evidence="3" key="1">
    <citation type="submission" date="2016-10" db="EMBL/GenBank/DDBJ databases">
        <authorList>
            <person name="Varghese N."/>
            <person name="Submissions S."/>
        </authorList>
    </citation>
    <scope>NUCLEOTIDE SEQUENCE [LARGE SCALE GENOMIC DNA]</scope>
    <source>
        <strain evidence="3">Nm71</strain>
    </source>
</reference>
<name>A0A1I0DCG7_9PROT</name>
<dbReference type="AlphaFoldDB" id="A0A1I0DCG7"/>
<keyword evidence="3" id="KW-1185">Reference proteome</keyword>
<dbReference type="Pfam" id="PF05016">
    <property type="entry name" value="ParE_toxin"/>
    <property type="match status" value="1"/>
</dbReference>
<dbReference type="RefSeq" id="WP_218142964.1">
    <property type="nucleotide sequence ID" value="NZ_FOIA01000019.1"/>
</dbReference>
<dbReference type="InterPro" id="IPR035093">
    <property type="entry name" value="RelE/ParE_toxin_dom_sf"/>
</dbReference>
<evidence type="ECO:0000256" key="1">
    <source>
        <dbReference type="ARBA" id="ARBA00022649"/>
    </source>
</evidence>
<dbReference type="Proteomes" id="UP000199345">
    <property type="component" value="Unassembled WGS sequence"/>
</dbReference>
<evidence type="ECO:0000313" key="2">
    <source>
        <dbReference type="EMBL" id="SET30015.1"/>
    </source>
</evidence>
<keyword evidence="1" id="KW-1277">Toxin-antitoxin system</keyword>
<protein>
    <submittedName>
        <fullName evidence="2">Toxin ParE1/3/4</fullName>
    </submittedName>
</protein>
<dbReference type="EMBL" id="FOIA01000019">
    <property type="protein sequence ID" value="SET30015.1"/>
    <property type="molecule type" value="Genomic_DNA"/>
</dbReference>